<reference evidence="1 2" key="1">
    <citation type="journal article" date="2021" name="Int. J. Syst. Evol. Microbiol.">
        <title>Reticulibacter mediterranei gen. nov., sp. nov., within the new family Reticulibacteraceae fam. nov., and Ktedonospora formicarum gen. nov., sp. nov., Ktedonobacter robiniae sp. nov., Dictyobacter formicarum sp. nov. and Dictyobacter arantiisoli sp. nov., belonging to the class Ktedonobacteria.</title>
        <authorList>
            <person name="Yabe S."/>
            <person name="Zheng Y."/>
            <person name="Wang C.M."/>
            <person name="Sakai Y."/>
            <person name="Abe K."/>
            <person name="Yokota A."/>
            <person name="Donadio S."/>
            <person name="Cavaletti L."/>
            <person name="Monciardini P."/>
        </authorList>
    </citation>
    <scope>NUCLEOTIDE SEQUENCE [LARGE SCALE GENOMIC DNA]</scope>
    <source>
        <strain evidence="1 2">SOSP1-30</strain>
    </source>
</reference>
<dbReference type="SUPFAM" id="SSF55961">
    <property type="entry name" value="Bet v1-like"/>
    <property type="match status" value="1"/>
</dbReference>
<dbReference type="Pfam" id="PF10604">
    <property type="entry name" value="Polyketide_cyc2"/>
    <property type="match status" value="1"/>
</dbReference>
<protein>
    <recommendedName>
        <fullName evidence="3">Polyketide cyclase</fullName>
    </recommendedName>
</protein>
<accession>A0ABQ3UNK6</accession>
<gene>
    <name evidence="1" type="ORF">KSB_27810</name>
</gene>
<sequence>MRVAKTVLINRPVEEVFAYVTDMCKVTEWTPAREIRPVNDVPMGVGARFLQAGEFLNQRMEFTTEVTHYEVPRLFGFKSLTGPVNLETTIIFEPIESGTRVTMMGEGEPGGMLKFARSLVSTMLDKQINAQVHKLKKNLEKA</sequence>
<evidence type="ECO:0000313" key="2">
    <source>
        <dbReference type="Proteomes" id="UP000654345"/>
    </source>
</evidence>
<dbReference type="InterPro" id="IPR023393">
    <property type="entry name" value="START-like_dom_sf"/>
</dbReference>
<evidence type="ECO:0000313" key="1">
    <source>
        <dbReference type="EMBL" id="GHO54306.1"/>
    </source>
</evidence>
<proteinExistence type="predicted"/>
<keyword evidence="2" id="KW-1185">Reference proteome</keyword>
<dbReference type="Gene3D" id="3.30.530.20">
    <property type="match status" value="1"/>
</dbReference>
<dbReference type="Proteomes" id="UP000654345">
    <property type="component" value="Unassembled WGS sequence"/>
</dbReference>
<organism evidence="1 2">
    <name type="scientific">Ktedonobacter robiniae</name>
    <dbReference type="NCBI Taxonomy" id="2778365"/>
    <lineage>
        <taxon>Bacteria</taxon>
        <taxon>Bacillati</taxon>
        <taxon>Chloroflexota</taxon>
        <taxon>Ktedonobacteria</taxon>
        <taxon>Ktedonobacterales</taxon>
        <taxon>Ktedonobacteraceae</taxon>
        <taxon>Ktedonobacter</taxon>
    </lineage>
</organism>
<dbReference type="EMBL" id="BNJG01000001">
    <property type="protein sequence ID" value="GHO54306.1"/>
    <property type="molecule type" value="Genomic_DNA"/>
</dbReference>
<dbReference type="RefSeq" id="WP_201371037.1">
    <property type="nucleotide sequence ID" value="NZ_BNJG01000001.1"/>
</dbReference>
<dbReference type="InterPro" id="IPR019587">
    <property type="entry name" value="Polyketide_cyclase/dehydratase"/>
</dbReference>
<name>A0ABQ3UNK6_9CHLR</name>
<evidence type="ECO:0008006" key="3">
    <source>
        <dbReference type="Google" id="ProtNLM"/>
    </source>
</evidence>
<comment type="caution">
    <text evidence="1">The sequence shown here is derived from an EMBL/GenBank/DDBJ whole genome shotgun (WGS) entry which is preliminary data.</text>
</comment>